<evidence type="ECO:0000256" key="5">
    <source>
        <dbReference type="ARBA" id="ARBA00023125"/>
    </source>
</evidence>
<dbReference type="Pfam" id="PF04082">
    <property type="entry name" value="Fungal_trans"/>
    <property type="match status" value="1"/>
</dbReference>
<evidence type="ECO:0000259" key="10">
    <source>
        <dbReference type="PROSITE" id="PS50048"/>
    </source>
</evidence>
<evidence type="ECO:0000313" key="11">
    <source>
        <dbReference type="EMBL" id="ANZ75826.1"/>
    </source>
</evidence>
<sequence>MMPEEQVTSPQRKHQKSKAKTIRAPGSSIERVAQACDRCRSKKTRCDGKRPQCSQCAAVGFECKISDKLSRRAFPRGYTETLEERIRELEFENKKLHKLIDLKNEQDEIKNRIDQESTLTNENLTLLNKEQEVSHSGNIHHHADGEPCNCANSVSARPVSIAGSVDIDTTDLSDEDDSLYSAASYNAKYHQTGTSGSDMVRLSQRYSGGNFNDPLSFEQSNAPGAAAAISIQNKMRTQTFVNLANLVAMSIPRTTEETLFIASLLAKICNVHGFQSKAPILTAKSIALLKDKYNYGNDEVFANITLKNVNFNKLTPQQSQQFFQSLNLPNQVNLDLFITTFFNTWNNFIPIINRHIFMSSYIKFNKSRETMFTDNSMFGNEKFGEILLLITTMVMLSQERNNNREAVPSSIYKKDSTPHPHRPEASSQSNVEILQYYDHLIHEFIKSNISDDCSLPTLESLSLQLLYCLAIGDLTTSYELRGKMITMGQQLRLHRCPSAVLGTNGSKVSQMQQGERRILFWCIYILDTFSALILGVPRLLKDYEIECALPFSNESNNANVKGSIENTTNTVIINNIKLSLAGKVSDCALAVMRYSKVLGNILDSIFQRSSINNPSVISKSTNITEETCLLHEHALDLWRRELSPHINVDLDNSPGGVEYERLSDNQLTILFLYYHAKILIYLPLMANESSQSRSSASYINIQQSTTSILAIANALATKERNFYFLPLPVNLSREKVRLAFLSAKGSLEYARGGALFQESKILLASVINELKIETSIGMLGCLSVPCMETVDNAMEQIMALPGKVSSVNGSNSELKRSSSKRKSSPLRQDISGDERKSHNIEVSDSRTPSVQPTLYPQHSQMHHPNVIKNENNEQMIPENDTPGAINDIFTSHSPPGTTASMKEEDLPIKVPMLLQTQQRQIYNNNPNNSLFPQQPGTQGLPGQQMPGPGSNDQQFKRITTPDGLDSLMMQDFGVDASLGLPMLDFEFNFDFDNVHSNYSQSNVSPPNSESVPSSIQGTYSKDTKDSQVSTGSLFGL</sequence>
<name>A0A1B2JCQ9_PICPA</name>
<dbReference type="CDD" id="cd15485">
    <property type="entry name" value="ZIP_Cat8"/>
    <property type="match status" value="1"/>
</dbReference>
<feature type="compositionally biased region" description="Polar residues" evidence="9">
    <location>
        <begin position="1015"/>
        <end position="1036"/>
    </location>
</feature>
<dbReference type="SMART" id="SM00066">
    <property type="entry name" value="GAL4"/>
    <property type="match status" value="1"/>
</dbReference>
<keyword evidence="5" id="KW-0238">DNA-binding</keyword>
<dbReference type="OrthoDB" id="1924787at2759"/>
<dbReference type="InterPro" id="IPR050987">
    <property type="entry name" value="AtrR-like"/>
</dbReference>
<reference evidence="11 12" key="1">
    <citation type="submission" date="2016-02" db="EMBL/GenBank/DDBJ databases">
        <title>Comparative genomic and transcriptomic foundation for Pichia pastoris.</title>
        <authorList>
            <person name="Love K.R."/>
            <person name="Shah K.A."/>
            <person name="Whittaker C.A."/>
            <person name="Wu J."/>
            <person name="Bartlett M.C."/>
            <person name="Ma D."/>
            <person name="Leeson R.L."/>
            <person name="Priest M."/>
            <person name="Young S.K."/>
            <person name="Love J.C."/>
        </authorList>
    </citation>
    <scope>NUCLEOTIDE SEQUENCE [LARGE SCALE GENOMIC DNA]</scope>
    <source>
        <strain evidence="11 12">ATCC 28485</strain>
    </source>
</reference>
<feature type="compositionally biased region" description="Low complexity" evidence="9">
    <location>
        <begin position="932"/>
        <end position="949"/>
    </location>
</feature>
<keyword evidence="12" id="KW-1185">Reference proteome</keyword>
<feature type="region of interest" description="Disordered" evidence="9">
    <location>
        <begin position="923"/>
        <end position="955"/>
    </location>
</feature>
<feature type="compositionally biased region" description="Basic and acidic residues" evidence="9">
    <location>
        <begin position="830"/>
        <end position="844"/>
    </location>
</feature>
<dbReference type="SUPFAM" id="SSF57701">
    <property type="entry name" value="Zn2/Cys6 DNA-binding domain"/>
    <property type="match status" value="1"/>
</dbReference>
<dbReference type="Gene3D" id="4.10.240.10">
    <property type="entry name" value="Zn(2)-C6 fungal-type DNA-binding domain"/>
    <property type="match status" value="1"/>
</dbReference>
<dbReference type="CDD" id="cd12148">
    <property type="entry name" value="fungal_TF_MHR"/>
    <property type="match status" value="1"/>
</dbReference>
<evidence type="ECO:0000256" key="8">
    <source>
        <dbReference type="SAM" id="Coils"/>
    </source>
</evidence>
<feature type="coiled-coil region" evidence="8">
    <location>
        <begin position="79"/>
        <end position="119"/>
    </location>
</feature>
<dbReference type="InterPro" id="IPR036864">
    <property type="entry name" value="Zn2-C6_fun-type_DNA-bd_sf"/>
</dbReference>
<dbReference type="CDD" id="cd00067">
    <property type="entry name" value="GAL4"/>
    <property type="match status" value="1"/>
</dbReference>
<dbReference type="PROSITE" id="PS50048">
    <property type="entry name" value="ZN2_CY6_FUNGAL_2"/>
    <property type="match status" value="1"/>
</dbReference>
<accession>A0A1B2JCQ9</accession>
<keyword evidence="4" id="KW-0805">Transcription regulation</keyword>
<keyword evidence="2" id="KW-0479">Metal-binding</keyword>
<feature type="region of interest" description="Disordered" evidence="9">
    <location>
        <begin position="406"/>
        <end position="428"/>
    </location>
</feature>
<evidence type="ECO:0000313" key="12">
    <source>
        <dbReference type="Proteomes" id="UP000094565"/>
    </source>
</evidence>
<dbReference type="InterPro" id="IPR001138">
    <property type="entry name" value="Zn2Cys6_DnaBD"/>
</dbReference>
<dbReference type="GO" id="GO:0000981">
    <property type="term" value="F:DNA-binding transcription factor activity, RNA polymerase II-specific"/>
    <property type="evidence" value="ECO:0007669"/>
    <property type="project" value="InterPro"/>
</dbReference>
<dbReference type="Pfam" id="PF00172">
    <property type="entry name" value="Zn_clus"/>
    <property type="match status" value="1"/>
</dbReference>
<evidence type="ECO:0000256" key="2">
    <source>
        <dbReference type="ARBA" id="ARBA00022723"/>
    </source>
</evidence>
<feature type="region of interest" description="Disordered" evidence="9">
    <location>
        <begin position="805"/>
        <end position="858"/>
    </location>
</feature>
<evidence type="ECO:0000256" key="3">
    <source>
        <dbReference type="ARBA" id="ARBA00022833"/>
    </source>
</evidence>
<keyword evidence="6" id="KW-0804">Transcription</keyword>
<keyword evidence="8" id="KW-0175">Coiled coil</keyword>
<proteinExistence type="predicted"/>
<evidence type="ECO:0000256" key="4">
    <source>
        <dbReference type="ARBA" id="ARBA00023015"/>
    </source>
</evidence>
<dbReference type="PROSITE" id="PS00463">
    <property type="entry name" value="ZN2_CY6_FUNGAL_1"/>
    <property type="match status" value="1"/>
</dbReference>
<feature type="compositionally biased region" description="Low complexity" evidence="9">
    <location>
        <begin position="999"/>
        <end position="1014"/>
    </location>
</feature>
<dbReference type="FunFam" id="4.10.240.10:FF:000007">
    <property type="entry name" value="C6 transcription factor FacB"/>
    <property type="match status" value="1"/>
</dbReference>
<organism evidence="11 12">
    <name type="scientific">Komagataella pastoris</name>
    <name type="common">Yeast</name>
    <name type="synonym">Pichia pastoris</name>
    <dbReference type="NCBI Taxonomy" id="4922"/>
    <lineage>
        <taxon>Eukaryota</taxon>
        <taxon>Fungi</taxon>
        <taxon>Dikarya</taxon>
        <taxon>Ascomycota</taxon>
        <taxon>Saccharomycotina</taxon>
        <taxon>Pichiomycetes</taxon>
        <taxon>Pichiales</taxon>
        <taxon>Pichiaceae</taxon>
        <taxon>Komagataella</taxon>
    </lineage>
</organism>
<dbReference type="GO" id="GO:0006351">
    <property type="term" value="P:DNA-templated transcription"/>
    <property type="evidence" value="ECO:0007669"/>
    <property type="project" value="InterPro"/>
</dbReference>
<comment type="subcellular location">
    <subcellularLocation>
        <location evidence="1">Nucleus</location>
    </subcellularLocation>
</comment>
<dbReference type="AlphaFoldDB" id="A0A1B2JCQ9"/>
<keyword evidence="7" id="KW-0539">Nucleus</keyword>
<keyword evidence="3" id="KW-0862">Zinc</keyword>
<evidence type="ECO:0000256" key="9">
    <source>
        <dbReference type="SAM" id="MobiDB-lite"/>
    </source>
</evidence>
<feature type="region of interest" description="Disordered" evidence="9">
    <location>
        <begin position="998"/>
        <end position="1036"/>
    </location>
</feature>
<feature type="compositionally biased region" description="Polar residues" evidence="9">
    <location>
        <begin position="1"/>
        <end position="10"/>
    </location>
</feature>
<feature type="compositionally biased region" description="Basic residues" evidence="9">
    <location>
        <begin position="11"/>
        <end position="21"/>
    </location>
</feature>
<dbReference type="InterPro" id="IPR007219">
    <property type="entry name" value="XnlR_reg_dom"/>
</dbReference>
<feature type="compositionally biased region" description="Polar residues" evidence="9">
    <location>
        <begin position="845"/>
        <end position="858"/>
    </location>
</feature>
<evidence type="ECO:0000256" key="6">
    <source>
        <dbReference type="ARBA" id="ARBA00023163"/>
    </source>
</evidence>
<feature type="region of interest" description="Disordered" evidence="9">
    <location>
        <begin position="1"/>
        <end position="26"/>
    </location>
</feature>
<dbReference type="GO" id="GO:0008270">
    <property type="term" value="F:zinc ion binding"/>
    <property type="evidence" value="ECO:0007669"/>
    <property type="project" value="InterPro"/>
</dbReference>
<dbReference type="Proteomes" id="UP000094565">
    <property type="component" value="Chromosome 2"/>
</dbReference>
<evidence type="ECO:0000256" key="7">
    <source>
        <dbReference type="ARBA" id="ARBA00023242"/>
    </source>
</evidence>
<dbReference type="GO" id="GO:0005634">
    <property type="term" value="C:nucleus"/>
    <property type="evidence" value="ECO:0007669"/>
    <property type="project" value="UniProtKB-SubCell"/>
</dbReference>
<dbReference type="PANTHER" id="PTHR46910">
    <property type="entry name" value="TRANSCRIPTION FACTOR PDR1"/>
    <property type="match status" value="1"/>
</dbReference>
<dbReference type="SMART" id="SM00906">
    <property type="entry name" value="Fungal_trans"/>
    <property type="match status" value="1"/>
</dbReference>
<feature type="compositionally biased region" description="Basic and acidic residues" evidence="9">
    <location>
        <begin position="412"/>
        <end position="424"/>
    </location>
</feature>
<protein>
    <submittedName>
        <fullName evidence="11">BA75_02393T0</fullName>
    </submittedName>
</protein>
<dbReference type="EMBL" id="CP014585">
    <property type="protein sequence ID" value="ANZ75826.1"/>
    <property type="molecule type" value="Genomic_DNA"/>
</dbReference>
<gene>
    <name evidence="11" type="primary">CAT8</name>
    <name evidence="11" type="ORF">ATY40_BA7502393</name>
</gene>
<dbReference type="PANTHER" id="PTHR46910:SF12">
    <property type="entry name" value="REGULATORY PROTEIN CAT8"/>
    <property type="match status" value="1"/>
</dbReference>
<feature type="domain" description="Zn(2)-C6 fungal-type" evidence="10">
    <location>
        <begin position="35"/>
        <end position="65"/>
    </location>
</feature>
<evidence type="ECO:0000256" key="1">
    <source>
        <dbReference type="ARBA" id="ARBA00004123"/>
    </source>
</evidence>
<dbReference type="GO" id="GO:0003677">
    <property type="term" value="F:DNA binding"/>
    <property type="evidence" value="ECO:0007669"/>
    <property type="project" value="UniProtKB-KW"/>
</dbReference>